<dbReference type="SUPFAM" id="SSF53756">
    <property type="entry name" value="UDP-Glycosyltransferase/glycogen phosphorylase"/>
    <property type="match status" value="1"/>
</dbReference>
<keyword evidence="1" id="KW-0808">Transferase</keyword>
<evidence type="ECO:0000313" key="2">
    <source>
        <dbReference type="Proteomes" id="UP000460412"/>
    </source>
</evidence>
<evidence type="ECO:0000313" key="1">
    <source>
        <dbReference type="EMBL" id="MXP78710.1"/>
    </source>
</evidence>
<proteinExistence type="predicted"/>
<protein>
    <submittedName>
        <fullName evidence="1">Glycosyltransferase family 1 protein</fullName>
    </submittedName>
</protein>
<keyword evidence="2" id="KW-1185">Reference proteome</keyword>
<sequence>MHKLHYVIYNEPDKYGTGVEKKIINQINEFIDLGYEVEVSVLEYKNKVKKMLSIIMGNDGCNYNSIRTDGEIYYFRYPLANRAMINFMKKVNKLGGKILVEIPTYPYEDESHSNKGLRKLRTFINMFKDQHYRVNLKRYVDRIITYSRDEKIFDIKTIKISNASDLYNISARKNVNHTEINLVAVANMNYWHGYDRLIEGLYIYYKKNVRKEIVQLYLIGGGRSIEFYKKLVDKYNLNKYVFFTGILTGKELDGIYNVSDIGIDALARHRSKVYYNSSLKGKEYMAKGLPIISGVETELDYDDNFNYYMKVPADETPINVNDVIDFYYKIYNCGIDHAIAQIRNYAEKNFDFKICFNPVIQYLKTEMNKCT</sequence>
<dbReference type="AlphaFoldDB" id="A0A7X3MLY1"/>
<name>A0A7X3MLY1_9FIRM</name>
<reference evidence="1 2" key="1">
    <citation type="submission" date="2019-12" db="EMBL/GenBank/DDBJ databases">
        <title>Sporaefaciens musculi gen. nov., sp. nov., a novel bacterium isolated from the caecum of an obese mouse.</title>
        <authorList>
            <person name="Rasmussen T.S."/>
            <person name="Streidl T."/>
            <person name="Hitch T.C.A."/>
            <person name="Wortmann E."/>
            <person name="Deptula P."/>
            <person name="Hansen M."/>
            <person name="Nielsen D.S."/>
            <person name="Clavel T."/>
            <person name="Vogensen F.K."/>
        </authorList>
    </citation>
    <scope>NUCLEOTIDE SEQUENCE [LARGE SCALE GENOMIC DNA]</scope>
    <source>
        <strain evidence="1 2">WCA-9-b2</strain>
    </source>
</reference>
<organism evidence="1 2">
    <name type="scientific">Sporofaciens musculi</name>
    <dbReference type="NCBI Taxonomy" id="2681861"/>
    <lineage>
        <taxon>Bacteria</taxon>
        <taxon>Bacillati</taxon>
        <taxon>Bacillota</taxon>
        <taxon>Clostridia</taxon>
        <taxon>Lachnospirales</taxon>
        <taxon>Lachnospiraceae</taxon>
        <taxon>Sporofaciens</taxon>
    </lineage>
</organism>
<dbReference type="EMBL" id="WUQX01000001">
    <property type="protein sequence ID" value="MXP78710.1"/>
    <property type="molecule type" value="Genomic_DNA"/>
</dbReference>
<comment type="caution">
    <text evidence="1">The sequence shown here is derived from an EMBL/GenBank/DDBJ whole genome shotgun (WGS) entry which is preliminary data.</text>
</comment>
<accession>A0A7X3MLY1</accession>
<dbReference type="RefSeq" id="WP_159755705.1">
    <property type="nucleotide sequence ID" value="NZ_WUQX01000001.1"/>
</dbReference>
<dbReference type="GO" id="GO:0016740">
    <property type="term" value="F:transferase activity"/>
    <property type="evidence" value="ECO:0007669"/>
    <property type="project" value="UniProtKB-KW"/>
</dbReference>
<dbReference type="Gene3D" id="3.40.50.2000">
    <property type="entry name" value="Glycogen Phosphorylase B"/>
    <property type="match status" value="1"/>
</dbReference>
<dbReference type="Proteomes" id="UP000460412">
    <property type="component" value="Unassembled WGS sequence"/>
</dbReference>
<gene>
    <name evidence="1" type="ORF">GN277_26235</name>
</gene>